<evidence type="ECO:0000313" key="6">
    <source>
        <dbReference type="Proteomes" id="UP000830375"/>
    </source>
</evidence>
<evidence type="ECO:0000256" key="2">
    <source>
        <dbReference type="ARBA" id="ARBA00022786"/>
    </source>
</evidence>
<dbReference type="Pfam" id="PF20209">
    <property type="entry name" value="DUF6570"/>
    <property type="match status" value="1"/>
</dbReference>
<dbReference type="InterPro" id="IPR003323">
    <property type="entry name" value="OTU_dom"/>
</dbReference>
<protein>
    <submittedName>
        <fullName evidence="5">ATP-dependent DNA helicase PIF1</fullName>
    </submittedName>
</protein>
<dbReference type="InterPro" id="IPR046700">
    <property type="entry name" value="DUF6570"/>
</dbReference>
<comment type="caution">
    <text evidence="5">The sequence shown here is derived from an EMBL/GenBank/DDBJ whole genome shotgun (WGS) entry which is preliminary data.</text>
</comment>
<evidence type="ECO:0000313" key="5">
    <source>
        <dbReference type="EMBL" id="KAI2644582.1"/>
    </source>
</evidence>
<dbReference type="PANTHER" id="PTHR47642">
    <property type="entry name" value="ATP-DEPENDENT DNA HELICASE"/>
    <property type="match status" value="1"/>
</dbReference>
<dbReference type="Gene3D" id="3.40.50.300">
    <property type="entry name" value="P-loop containing nucleotide triphosphate hydrolases"/>
    <property type="match status" value="2"/>
</dbReference>
<keyword evidence="6" id="KW-1185">Reference proteome</keyword>
<evidence type="ECO:0000256" key="1">
    <source>
        <dbReference type="ARBA" id="ARBA00022670"/>
    </source>
</evidence>
<keyword evidence="5" id="KW-0067">ATP-binding</keyword>
<keyword evidence="2" id="KW-0833">Ubl conjugation pathway</keyword>
<evidence type="ECO:0000259" key="4">
    <source>
        <dbReference type="PROSITE" id="PS50802"/>
    </source>
</evidence>
<dbReference type="Gene3D" id="3.90.70.80">
    <property type="match status" value="1"/>
</dbReference>
<name>A0ABQ8L1G4_LABRO</name>
<dbReference type="PROSITE" id="PS50802">
    <property type="entry name" value="OTU"/>
    <property type="match status" value="1"/>
</dbReference>
<keyword evidence="5" id="KW-0347">Helicase</keyword>
<sequence>MPKLKRFRMQRKPLINKMKSAEVNEEFFKVACSVVSVVKHKIHNVCTWQKSDLRDICTEGSKRLSRRSNFSFESMHAIFNKTCQVTIKESLTGGKTDLYEKLQEILFGHGASLVNIKGDTCSIVKHNDFYVVVDCNVQNAHGLASDFGTAVVVFNTNWQDPFLHIDNLMTSLNAENFSICGINVNITSSDMPQFVNSDIVGEISVHRENDSKEMSTSTSYEREGISSICGSFHQGDRKFQWPGKQCVAISLAAMATHSVDSVFSWESKDLDNVINTGDGLAKLALYLLNTNAFRFEYGDFVSGYVDVVDGEFIRSGACMTLVEALQTMFAKYDSCFLTLNGSTCAIIKQNYQFAVVDSHACSSAGMVDGDGFSVVVYYNSLRCVLRHIENLAACIGGNPKIFEISGISFPFKCQKTSDSYSKNINDKTQKKKVLFPTNNRPMGCPCKTVNIVGDGNCFFRAVAQVICGTQKPHRAVRLAIVKHMELHSVQYNNLLRCQYASMEDYLSRSKMRFVGSWDTEHCDENHYEVVICVKQPNSQICYKLCQNEECNEGKRMHTRQQVKIERELDVNPEEQDSVAGDTIKDVSESISSNMFWRSIIAMQRFRNVKNINRTTYHSDALYKESLKQASKIKYAANQQHKHKVNEYNRMKYKENEQFRHNDQYKIRVKKYSRTKYHDNEQFKSRVKKFSRTKYHDNEQFKNRVKKFSRAKYHDNKQFKNRVKKFSRGKYHDNEKHRNSVKQYSTLKYHNSLLHKENVKSINKMKKEQLKQNQQVFDFVEKQFVDKVSSGPEFVCCVCHRLFFKKQILYCRTENYNKDSAVSLTANRCITDHFLHKCSDTCVNPCELADSCKGQLWICFTCHAKLKKGEMPAESAVNNLELQPIPVKLHCLNNLEHLISLHIPFMKMLALPKGGQNGVHGPVTCVPANVKDTTNVLPRTETERSLICVKLKWKLTYKDIGFNDNWLNEFITQDDDDDTDDIVETKLENINIDEELHDRQQHCVFMDTCLQPVDIGQGVLDQYSDNGRFAQNVEYIFYAQYLSEIEQVLSNVSVALRKAQGCNKSTPSEMFKNNESLRQVLNFDEGYRFLKPIRGTLARQLGIPTWFCSFSSADMRWTNLLTSVLKSKCRKETLEQLEWAEKCELLHRNPVTAARMFDFRWHCFLKEVLMSPVQPIGEIVDYFYRRSFPHVRYLFWIKNAPQIDKNPDEEIVSFIDKYVTCENEMQNVVTPVQCHSKCHSKTCKKKNTVCRFNFPKPPSVRTFICRRKVEDEENQSNKSDCQSKSKSTNVNDNTVVEYARGKMTAVKKAVSEEQLNTLEMLYKTSYESQNLNSEDMWMTSFVDHYKNRPNHSVFDDMCLATFASEYRIVYKCQSCANQIKLENNFGFIVKRTHIDRYHSAKFHGLQILIIDEISMVDHKLLAYIHGRLRQIKQTGDFSPFGNVCVIAKPLYMEEPGLGLWTNCFTVVELTQVVRQKDSKFAELLNRLRKRSKKSPLSKEDFEILAKCDTVHEHNLKQLINTCSEAATKKAEDFARSKKTGKVELIAGHHLKVYNTCLPATLLLDINARIMLVKNIDVNDGLVNGVCGTVTHIVRAIKNKLPETVYVHFDDSHVGFKRHKECLAEPAKLFNSTPIHVSFKIGLIHKVQGLTVDSAVVSLKKVFAAGQAYVALSRVRSLSGLTIKDFNEKSIYCNEKVFEAVQEMPCFMIHDDLYFTAQHNSFSLVCVVINKMCLFVFKPTCIALTETWLPQSYLSENVHLENYTLMGLSCCAACTSNCPPFKDLKAQQHGGVGLYAACSVASDFNNDALKSQSLCSFMADKGYIQLVKEPTTEKGTLIDHVYVKNIENFSVHTNVVPIYFSTHKGLIMLQCVVLLKTWDSAQGSVAWHTHVFGEAPLLALACTGEADLAVSPGPAALGSDGKCLAVRRKGVSKAGRPPLDGHRDVLYSSSTPLISECWHPFPVWTHSPTGSSAKRQEMLEKCGTAVPVVHIKDMAFSERVIKHFCCVVCKVKAAEEDEKAVL</sequence>
<evidence type="ECO:0000256" key="3">
    <source>
        <dbReference type="ARBA" id="ARBA00022807"/>
    </source>
</evidence>
<dbReference type="PANTHER" id="PTHR47642:SF3">
    <property type="entry name" value="ATP-DEPENDENT DNA HELICASE"/>
    <property type="match status" value="1"/>
</dbReference>
<gene>
    <name evidence="5" type="ORF">H4Q32_028500</name>
</gene>
<dbReference type="CDD" id="cd22755">
    <property type="entry name" value="OTU_CeDUB-like"/>
    <property type="match status" value="1"/>
</dbReference>
<dbReference type="Gene3D" id="2.30.30.940">
    <property type="match status" value="1"/>
</dbReference>
<dbReference type="Pfam" id="PF21530">
    <property type="entry name" value="Pif1_2B_dom"/>
    <property type="match status" value="1"/>
</dbReference>
<proteinExistence type="predicted"/>
<dbReference type="SUPFAM" id="SSF52540">
    <property type="entry name" value="P-loop containing nucleoside triphosphate hydrolases"/>
    <property type="match status" value="1"/>
</dbReference>
<dbReference type="GO" id="GO:0004386">
    <property type="term" value="F:helicase activity"/>
    <property type="evidence" value="ECO:0007669"/>
    <property type="project" value="UniProtKB-KW"/>
</dbReference>
<dbReference type="Proteomes" id="UP000830375">
    <property type="component" value="Unassembled WGS sequence"/>
</dbReference>
<dbReference type="InterPro" id="IPR051055">
    <property type="entry name" value="PIF1_helicase"/>
</dbReference>
<keyword evidence="3" id="KW-0378">Hydrolase</keyword>
<feature type="domain" description="OTU" evidence="4">
    <location>
        <begin position="446"/>
        <end position="564"/>
    </location>
</feature>
<keyword evidence="5" id="KW-0547">Nucleotide-binding</keyword>
<reference evidence="5 6" key="1">
    <citation type="submission" date="2022-01" db="EMBL/GenBank/DDBJ databases">
        <title>A high-quality chromosome-level genome assembly of rohu carp, Labeo rohita.</title>
        <authorList>
            <person name="Arick M.A. II"/>
            <person name="Hsu C.-Y."/>
            <person name="Magbanua Z."/>
            <person name="Pechanova O."/>
            <person name="Grover C."/>
            <person name="Miller E."/>
            <person name="Thrash A."/>
            <person name="Ezzel L."/>
            <person name="Alam S."/>
            <person name="Benzie J."/>
            <person name="Hamilton M."/>
            <person name="Karsi A."/>
            <person name="Lawrence M.L."/>
            <person name="Peterson D.G."/>
        </authorList>
    </citation>
    <scope>NUCLEOTIDE SEQUENCE [LARGE SCALE GENOMIC DNA]</scope>
    <source>
        <strain evidence="6">BAU-BD-2019</strain>
        <tissue evidence="5">Blood</tissue>
    </source>
</reference>
<dbReference type="EMBL" id="JACTAM010002487">
    <property type="protein sequence ID" value="KAI2644582.1"/>
    <property type="molecule type" value="Genomic_DNA"/>
</dbReference>
<keyword evidence="3" id="KW-0788">Thiol protease</keyword>
<dbReference type="InterPro" id="IPR049163">
    <property type="entry name" value="Pif1-like_2B_dom"/>
</dbReference>
<dbReference type="CDD" id="cd18809">
    <property type="entry name" value="SF1_C_RecD"/>
    <property type="match status" value="1"/>
</dbReference>
<dbReference type="Gene3D" id="3.90.70.120">
    <property type="match status" value="1"/>
</dbReference>
<organism evidence="5 6">
    <name type="scientific">Labeo rohita</name>
    <name type="common">Indian major carp</name>
    <name type="synonym">Cyprinus rohita</name>
    <dbReference type="NCBI Taxonomy" id="84645"/>
    <lineage>
        <taxon>Eukaryota</taxon>
        <taxon>Metazoa</taxon>
        <taxon>Chordata</taxon>
        <taxon>Craniata</taxon>
        <taxon>Vertebrata</taxon>
        <taxon>Euteleostomi</taxon>
        <taxon>Actinopterygii</taxon>
        <taxon>Neopterygii</taxon>
        <taxon>Teleostei</taxon>
        <taxon>Ostariophysi</taxon>
        <taxon>Cypriniformes</taxon>
        <taxon>Cyprinidae</taxon>
        <taxon>Labeoninae</taxon>
        <taxon>Labeonini</taxon>
        <taxon>Labeo</taxon>
    </lineage>
</organism>
<accession>A0ABQ8L1G4</accession>
<dbReference type="InterPro" id="IPR027417">
    <property type="entry name" value="P-loop_NTPase"/>
</dbReference>
<keyword evidence="1" id="KW-0645">Protease</keyword>